<feature type="compositionally biased region" description="Basic and acidic residues" evidence="2">
    <location>
        <begin position="229"/>
        <end position="240"/>
    </location>
</feature>
<evidence type="ECO:0000256" key="1">
    <source>
        <dbReference type="SAM" id="Coils"/>
    </source>
</evidence>
<dbReference type="InParanoid" id="A0A2J6T611"/>
<protein>
    <submittedName>
        <fullName evidence="3">Uncharacterized protein</fullName>
    </submittedName>
</protein>
<dbReference type="AlphaFoldDB" id="A0A2J6T611"/>
<keyword evidence="1" id="KW-0175">Coiled coil</keyword>
<dbReference type="EMBL" id="KZ613822">
    <property type="protein sequence ID" value="PMD58458.1"/>
    <property type="molecule type" value="Genomic_DNA"/>
</dbReference>
<sequence length="442" mass="48625">MASQRPERLLVDTQIAFLQNILKTQDVKIDFEERVLSMLQSSLEYKETTDHVLFEEVEEAEESNVEQMMNEGEDEESEPAMEVSERVETMVAETRAYQECQQQVQGDVSDAVLETGTEGDEGHEGDEDMGNIEEDSDVGGAGDDDGEADDELDGNGMNEIETSGDESTESDSNTSSPQNHATAIPTNVGLSSQGVHNYQHNDSDSDFDLAAFRAAHVKPKYGEKAPAGDPRERLFCDHPGHPRLCKHQGLMSETEGSESDSNDSTIDDASMGHSSDNEPFDGSGGDNDEDQTAVEEQKERLRTKIAEKEARLANLKACRDELNEVLLPEIARLTEAMATGGKLKELQSKGYLTMVEDYASDQKQIQDFVAKYDTAEEVREEVEEKVESEDTTAIEATESQLATLEVQGAAGTLTMATIGDKKRDRGDDEGDMGMSKKSRKDH</sequence>
<name>A0A2J6T611_9HELO</name>
<reference evidence="3 4" key="1">
    <citation type="submission" date="2016-04" db="EMBL/GenBank/DDBJ databases">
        <title>A degradative enzymes factory behind the ericoid mycorrhizal symbiosis.</title>
        <authorList>
            <consortium name="DOE Joint Genome Institute"/>
            <person name="Martino E."/>
            <person name="Morin E."/>
            <person name="Grelet G."/>
            <person name="Kuo A."/>
            <person name="Kohler A."/>
            <person name="Daghino S."/>
            <person name="Barry K."/>
            <person name="Choi C."/>
            <person name="Cichocki N."/>
            <person name="Clum A."/>
            <person name="Copeland A."/>
            <person name="Hainaut M."/>
            <person name="Haridas S."/>
            <person name="Labutti K."/>
            <person name="Lindquist E."/>
            <person name="Lipzen A."/>
            <person name="Khouja H.-R."/>
            <person name="Murat C."/>
            <person name="Ohm R."/>
            <person name="Olson A."/>
            <person name="Spatafora J."/>
            <person name="Veneault-Fourrey C."/>
            <person name="Henrissat B."/>
            <person name="Grigoriev I."/>
            <person name="Martin F."/>
            <person name="Perotto S."/>
        </authorList>
    </citation>
    <scope>NUCLEOTIDE SEQUENCE [LARGE SCALE GENOMIC DNA]</scope>
    <source>
        <strain evidence="3 4">E</strain>
    </source>
</reference>
<feature type="compositionally biased region" description="Polar residues" evidence="2">
    <location>
        <begin position="177"/>
        <end position="200"/>
    </location>
</feature>
<dbReference type="RefSeq" id="XP_024735362.1">
    <property type="nucleotide sequence ID" value="XM_024886972.1"/>
</dbReference>
<feature type="region of interest" description="Disordered" evidence="2">
    <location>
        <begin position="115"/>
        <end position="204"/>
    </location>
</feature>
<proteinExistence type="predicted"/>
<accession>A0A2J6T611</accession>
<evidence type="ECO:0000256" key="2">
    <source>
        <dbReference type="SAM" id="MobiDB-lite"/>
    </source>
</evidence>
<feature type="coiled-coil region" evidence="1">
    <location>
        <begin position="365"/>
        <end position="392"/>
    </location>
</feature>
<evidence type="ECO:0000313" key="3">
    <source>
        <dbReference type="EMBL" id="PMD58458.1"/>
    </source>
</evidence>
<feature type="compositionally biased region" description="Acidic residues" evidence="2">
    <location>
        <begin position="117"/>
        <end position="153"/>
    </location>
</feature>
<gene>
    <name evidence="3" type="ORF">K444DRAFT_664521</name>
</gene>
<feature type="region of interest" description="Disordered" evidence="2">
    <location>
        <begin position="415"/>
        <end position="442"/>
    </location>
</feature>
<dbReference type="Proteomes" id="UP000235371">
    <property type="component" value="Unassembled WGS sequence"/>
</dbReference>
<dbReference type="GeneID" id="36595048"/>
<feature type="region of interest" description="Disordered" evidence="2">
    <location>
        <begin position="220"/>
        <end position="302"/>
    </location>
</feature>
<keyword evidence="4" id="KW-1185">Reference proteome</keyword>
<evidence type="ECO:0000313" key="4">
    <source>
        <dbReference type="Proteomes" id="UP000235371"/>
    </source>
</evidence>
<organism evidence="3 4">
    <name type="scientific">Hyaloscypha bicolor E</name>
    <dbReference type="NCBI Taxonomy" id="1095630"/>
    <lineage>
        <taxon>Eukaryota</taxon>
        <taxon>Fungi</taxon>
        <taxon>Dikarya</taxon>
        <taxon>Ascomycota</taxon>
        <taxon>Pezizomycotina</taxon>
        <taxon>Leotiomycetes</taxon>
        <taxon>Helotiales</taxon>
        <taxon>Hyaloscyphaceae</taxon>
        <taxon>Hyaloscypha</taxon>
        <taxon>Hyaloscypha bicolor</taxon>
    </lineage>
</organism>